<feature type="domain" description="Tyr recombinase" evidence="6">
    <location>
        <begin position="168"/>
        <end position="366"/>
    </location>
</feature>
<dbReference type="PROSITE" id="PS51898">
    <property type="entry name" value="TYR_RECOMBINASE"/>
    <property type="match status" value="1"/>
</dbReference>
<keyword evidence="3 5" id="KW-0238">DNA-binding</keyword>
<dbReference type="PROSITE" id="PS51900">
    <property type="entry name" value="CB"/>
    <property type="match status" value="1"/>
</dbReference>
<dbReference type="InterPro" id="IPR002104">
    <property type="entry name" value="Integrase_catalytic"/>
</dbReference>
<evidence type="ECO:0000256" key="4">
    <source>
        <dbReference type="ARBA" id="ARBA00023172"/>
    </source>
</evidence>
<accession>A0ABS7K8T4</accession>
<dbReference type="PANTHER" id="PTHR30349:SF64">
    <property type="entry name" value="PROPHAGE INTEGRASE INTD-RELATED"/>
    <property type="match status" value="1"/>
</dbReference>
<dbReference type="Gene3D" id="1.10.150.130">
    <property type="match status" value="1"/>
</dbReference>
<evidence type="ECO:0000256" key="5">
    <source>
        <dbReference type="PROSITE-ProRule" id="PRU01248"/>
    </source>
</evidence>
<evidence type="ECO:0000256" key="2">
    <source>
        <dbReference type="ARBA" id="ARBA00022908"/>
    </source>
</evidence>
<comment type="caution">
    <text evidence="8">The sequence shown here is derived from an EMBL/GenBank/DDBJ whole genome shotgun (WGS) entry which is preliminary data.</text>
</comment>
<evidence type="ECO:0000256" key="1">
    <source>
        <dbReference type="ARBA" id="ARBA00008857"/>
    </source>
</evidence>
<dbReference type="InterPro" id="IPR028259">
    <property type="entry name" value="AP2-like_int_N"/>
</dbReference>
<dbReference type="InterPro" id="IPR004107">
    <property type="entry name" value="Integrase_SAM-like_N"/>
</dbReference>
<dbReference type="PANTHER" id="PTHR30349">
    <property type="entry name" value="PHAGE INTEGRASE-RELATED"/>
    <property type="match status" value="1"/>
</dbReference>
<dbReference type="EMBL" id="JACWFH010000026">
    <property type="protein sequence ID" value="MBY0098683.1"/>
    <property type="molecule type" value="Genomic_DNA"/>
</dbReference>
<sequence>MKGSVSKRGSTWTYVVDIGKDPETGKRQQKTKGGFKKKKDAEAALLNILKELEEGEYIEPSNKIFSSYIEEWFQHYGKRVKETTAFSRRFTVDKHLIRENPFHNKPLSKITSKDIDNLYNLKLDEGYSTNTIRKIHQMLHQALEQAVKWNMIKTNPVSKTAPPSIKTKDFKIWSFDEVHAFLEVSRKNRHYIMFLLAIYTGMRKGEILGLKWSDIDFEKKVIMVQRSVARISGLGYIFSSPKTKKSIRQVPIPDFFIEELLTHKKTQEEWKKRSGTQYQELDLVISTETGTIQDPRNVLREMRKICKNAKVTPIRFHDIRHTHASILIAEGVDIVKVASRLGHTNPKITLEIYAHLMPNEDNDVADIFHKAFKKSR</sequence>
<gene>
    <name evidence="8" type="ORF">H0185_18120</name>
</gene>
<reference evidence="8 9" key="1">
    <citation type="submission" date="2020-07" db="EMBL/GenBank/DDBJ databases">
        <title>Fungal Genomes of the International Space Station.</title>
        <authorList>
            <person name="Seuylemezian A."/>
            <person name="Singh N.K."/>
            <person name="Wood J."/>
            <person name="Venkateswaran K."/>
        </authorList>
    </citation>
    <scope>NUCLEOTIDE SEQUENCE [LARGE SCALE GENOMIC DNA]</scope>
    <source>
        <strain evidence="8 9">PL-B2</strain>
    </source>
</reference>
<dbReference type="InterPro" id="IPR013762">
    <property type="entry name" value="Integrase-like_cat_sf"/>
</dbReference>
<dbReference type="InterPro" id="IPR044068">
    <property type="entry name" value="CB"/>
</dbReference>
<dbReference type="Proteomes" id="UP000769780">
    <property type="component" value="Unassembled WGS sequence"/>
</dbReference>
<evidence type="ECO:0000259" key="6">
    <source>
        <dbReference type="PROSITE" id="PS51898"/>
    </source>
</evidence>
<organism evidence="8 9">
    <name type="scientific">Mesobacillus maritimus</name>
    <dbReference type="NCBI Taxonomy" id="1643336"/>
    <lineage>
        <taxon>Bacteria</taxon>
        <taxon>Bacillati</taxon>
        <taxon>Bacillota</taxon>
        <taxon>Bacilli</taxon>
        <taxon>Bacillales</taxon>
        <taxon>Bacillaceae</taxon>
        <taxon>Mesobacillus</taxon>
    </lineage>
</organism>
<keyword evidence="9" id="KW-1185">Reference proteome</keyword>
<evidence type="ECO:0000259" key="7">
    <source>
        <dbReference type="PROSITE" id="PS51900"/>
    </source>
</evidence>
<keyword evidence="4" id="KW-0233">DNA recombination</keyword>
<dbReference type="Pfam" id="PF00589">
    <property type="entry name" value="Phage_integrase"/>
    <property type="match status" value="1"/>
</dbReference>
<dbReference type="InterPro" id="IPR011010">
    <property type="entry name" value="DNA_brk_join_enz"/>
</dbReference>
<name>A0ABS7K8T4_9BACI</name>
<dbReference type="SUPFAM" id="SSF56349">
    <property type="entry name" value="DNA breaking-rejoining enzymes"/>
    <property type="match status" value="1"/>
</dbReference>
<protein>
    <submittedName>
        <fullName evidence="8">Site-specific integrase</fullName>
    </submittedName>
</protein>
<evidence type="ECO:0000313" key="8">
    <source>
        <dbReference type="EMBL" id="MBY0098683.1"/>
    </source>
</evidence>
<dbReference type="CDD" id="cd01189">
    <property type="entry name" value="INT_ICEBs1_C_like"/>
    <property type="match status" value="1"/>
</dbReference>
<feature type="domain" description="Core-binding (CB)" evidence="7">
    <location>
        <begin position="63"/>
        <end position="147"/>
    </location>
</feature>
<keyword evidence="2" id="KW-0229">DNA integration</keyword>
<dbReference type="RefSeq" id="WP_100347997.1">
    <property type="nucleotide sequence ID" value="NZ_JACWFH010000026.1"/>
</dbReference>
<evidence type="ECO:0000313" key="9">
    <source>
        <dbReference type="Proteomes" id="UP000769780"/>
    </source>
</evidence>
<dbReference type="InterPro" id="IPR010998">
    <property type="entry name" value="Integrase_recombinase_N"/>
</dbReference>
<dbReference type="Gene3D" id="1.10.443.10">
    <property type="entry name" value="Intergrase catalytic core"/>
    <property type="match status" value="1"/>
</dbReference>
<proteinExistence type="inferred from homology"/>
<dbReference type="Pfam" id="PF14657">
    <property type="entry name" value="Arm-DNA-bind_4"/>
    <property type="match status" value="1"/>
</dbReference>
<comment type="similarity">
    <text evidence="1">Belongs to the 'phage' integrase family.</text>
</comment>
<dbReference type="Pfam" id="PF14659">
    <property type="entry name" value="Phage_int_SAM_3"/>
    <property type="match status" value="1"/>
</dbReference>
<dbReference type="InterPro" id="IPR050090">
    <property type="entry name" value="Tyrosine_recombinase_XerCD"/>
</dbReference>
<evidence type="ECO:0000256" key="3">
    <source>
        <dbReference type="ARBA" id="ARBA00023125"/>
    </source>
</evidence>